<dbReference type="GO" id="GO:0005886">
    <property type="term" value="C:plasma membrane"/>
    <property type="evidence" value="ECO:0007669"/>
    <property type="project" value="TreeGrafter"/>
</dbReference>
<gene>
    <name evidence="2" type="ORF">JIN84_18735</name>
</gene>
<proteinExistence type="predicted"/>
<dbReference type="RefSeq" id="WP_200352598.1">
    <property type="nucleotide sequence ID" value="NZ_BAABHZ010000001.1"/>
</dbReference>
<comment type="caution">
    <text evidence="2">The sequence shown here is derived from an EMBL/GenBank/DDBJ whole genome shotgun (WGS) entry which is preliminary data.</text>
</comment>
<organism evidence="2 3">
    <name type="scientific">Luteolibacter yonseiensis</name>
    <dbReference type="NCBI Taxonomy" id="1144680"/>
    <lineage>
        <taxon>Bacteria</taxon>
        <taxon>Pseudomonadati</taxon>
        <taxon>Verrucomicrobiota</taxon>
        <taxon>Verrucomicrobiia</taxon>
        <taxon>Verrucomicrobiales</taxon>
        <taxon>Verrucomicrobiaceae</taxon>
        <taxon>Luteolibacter</taxon>
    </lineage>
</organism>
<dbReference type="Proteomes" id="UP000600139">
    <property type="component" value="Unassembled WGS sequence"/>
</dbReference>
<dbReference type="EMBL" id="JAENIK010000012">
    <property type="protein sequence ID" value="MBK1817663.1"/>
    <property type="molecule type" value="Genomic_DNA"/>
</dbReference>
<feature type="domain" description="DUF218" evidence="1">
    <location>
        <begin position="40"/>
        <end position="172"/>
    </location>
</feature>
<accession>A0A934R833</accession>
<dbReference type="Pfam" id="PF02698">
    <property type="entry name" value="DUF218"/>
    <property type="match status" value="1"/>
</dbReference>
<evidence type="ECO:0000259" key="1">
    <source>
        <dbReference type="Pfam" id="PF02698"/>
    </source>
</evidence>
<keyword evidence="3" id="KW-1185">Reference proteome</keyword>
<reference evidence="2" key="1">
    <citation type="submission" date="2021-01" db="EMBL/GenBank/DDBJ databases">
        <title>Modified the classification status of verrucomicrobia.</title>
        <authorList>
            <person name="Feng X."/>
        </authorList>
    </citation>
    <scope>NUCLEOTIDE SEQUENCE</scope>
    <source>
        <strain evidence="2">JCM 18052</strain>
    </source>
</reference>
<evidence type="ECO:0000313" key="2">
    <source>
        <dbReference type="EMBL" id="MBK1817663.1"/>
    </source>
</evidence>
<dbReference type="Gene3D" id="3.40.50.620">
    <property type="entry name" value="HUPs"/>
    <property type="match status" value="1"/>
</dbReference>
<dbReference type="CDD" id="cd06259">
    <property type="entry name" value="YdcF-like"/>
    <property type="match status" value="1"/>
</dbReference>
<name>A0A934R833_9BACT</name>
<protein>
    <submittedName>
        <fullName evidence="2">YdcF family protein</fullName>
    </submittedName>
</protein>
<dbReference type="InterPro" id="IPR003848">
    <property type="entry name" value="DUF218"/>
</dbReference>
<dbReference type="AlphaFoldDB" id="A0A934R833"/>
<dbReference type="InterPro" id="IPR014729">
    <property type="entry name" value="Rossmann-like_a/b/a_fold"/>
</dbReference>
<dbReference type="InterPro" id="IPR051599">
    <property type="entry name" value="Cell_Envelope_Assoc"/>
</dbReference>
<dbReference type="PANTHER" id="PTHR30336">
    <property type="entry name" value="INNER MEMBRANE PROTEIN, PROBABLE PERMEASE"/>
    <property type="match status" value="1"/>
</dbReference>
<evidence type="ECO:0000313" key="3">
    <source>
        <dbReference type="Proteomes" id="UP000600139"/>
    </source>
</evidence>
<sequence length="195" mass="21376">MRHRFRKIAVFAFLAGLVWLLASGCMIWRFGAVDHAVKSDCIIVLGAAVQGGVPSPVFEERIRHAIGLRRAGHASKLLFTGGFGDGRKHSEGAVGRMFAIGQGVPTGDILIEERSHTTRQNLSEAKALMDSHALKTAIIVSDPLHMKRALTMADGLGLEAVSSPTPTTRYRSLRARLGFLVREIYFFHHYLITGN</sequence>
<dbReference type="PROSITE" id="PS51257">
    <property type="entry name" value="PROKAR_LIPOPROTEIN"/>
    <property type="match status" value="1"/>
</dbReference>
<dbReference type="PANTHER" id="PTHR30336:SF20">
    <property type="entry name" value="DUF218 DOMAIN-CONTAINING PROTEIN"/>
    <property type="match status" value="1"/>
</dbReference>